<accession>A0ABV0V7M4</accession>
<gene>
    <name evidence="1" type="ORF">ILYODFUR_028734</name>
</gene>
<dbReference type="EMBL" id="JAHRIQ010096659">
    <property type="protein sequence ID" value="MEQ2253104.1"/>
    <property type="molecule type" value="Genomic_DNA"/>
</dbReference>
<dbReference type="Proteomes" id="UP001482620">
    <property type="component" value="Unassembled WGS sequence"/>
</dbReference>
<protein>
    <submittedName>
        <fullName evidence="1">Uncharacterized protein</fullName>
    </submittedName>
</protein>
<evidence type="ECO:0000313" key="1">
    <source>
        <dbReference type="EMBL" id="MEQ2253104.1"/>
    </source>
</evidence>
<organism evidence="1 2">
    <name type="scientific">Ilyodon furcidens</name>
    <name type="common">goldbreast splitfin</name>
    <dbReference type="NCBI Taxonomy" id="33524"/>
    <lineage>
        <taxon>Eukaryota</taxon>
        <taxon>Metazoa</taxon>
        <taxon>Chordata</taxon>
        <taxon>Craniata</taxon>
        <taxon>Vertebrata</taxon>
        <taxon>Euteleostomi</taxon>
        <taxon>Actinopterygii</taxon>
        <taxon>Neopterygii</taxon>
        <taxon>Teleostei</taxon>
        <taxon>Neoteleostei</taxon>
        <taxon>Acanthomorphata</taxon>
        <taxon>Ovalentaria</taxon>
        <taxon>Atherinomorphae</taxon>
        <taxon>Cyprinodontiformes</taxon>
        <taxon>Goodeidae</taxon>
        <taxon>Ilyodon</taxon>
    </lineage>
</organism>
<reference evidence="1 2" key="1">
    <citation type="submission" date="2021-06" db="EMBL/GenBank/DDBJ databases">
        <authorList>
            <person name="Palmer J.M."/>
        </authorList>
    </citation>
    <scope>NUCLEOTIDE SEQUENCE [LARGE SCALE GENOMIC DNA]</scope>
    <source>
        <strain evidence="2">if_2019</strain>
        <tissue evidence="1">Muscle</tissue>
    </source>
</reference>
<evidence type="ECO:0000313" key="2">
    <source>
        <dbReference type="Proteomes" id="UP001482620"/>
    </source>
</evidence>
<sequence>MLSMWRSSGSTSSSFWMAELLTLSLRESPATIRRKLISAACIWDLILSVMTQSSCPFPGAVGVHVDRLSLLSAPLADS</sequence>
<proteinExistence type="predicted"/>
<comment type="caution">
    <text evidence="1">The sequence shown here is derived from an EMBL/GenBank/DDBJ whole genome shotgun (WGS) entry which is preliminary data.</text>
</comment>
<keyword evidence="2" id="KW-1185">Reference proteome</keyword>
<name>A0ABV0V7M4_9TELE</name>